<reference evidence="1" key="1">
    <citation type="submission" date="2020-05" db="EMBL/GenBank/DDBJ databases">
        <authorList>
            <person name="Chiriac C."/>
            <person name="Salcher M."/>
            <person name="Ghai R."/>
            <person name="Kavagutti S V."/>
        </authorList>
    </citation>
    <scope>NUCLEOTIDE SEQUENCE</scope>
</reference>
<evidence type="ECO:0000313" key="1">
    <source>
        <dbReference type="EMBL" id="CAB4194424.1"/>
    </source>
</evidence>
<dbReference type="EMBL" id="LR797210">
    <property type="protein sequence ID" value="CAB4194424.1"/>
    <property type="molecule type" value="Genomic_DNA"/>
</dbReference>
<accession>A0A6J5RRG0</accession>
<proteinExistence type="predicted"/>
<gene>
    <name evidence="1" type="ORF">UFOVP1254_53</name>
</gene>
<protein>
    <submittedName>
        <fullName evidence="1">Uncharacterized protein</fullName>
    </submittedName>
</protein>
<name>A0A6J5RRG0_9CAUD</name>
<organism evidence="1">
    <name type="scientific">uncultured Caudovirales phage</name>
    <dbReference type="NCBI Taxonomy" id="2100421"/>
    <lineage>
        <taxon>Viruses</taxon>
        <taxon>Duplodnaviria</taxon>
        <taxon>Heunggongvirae</taxon>
        <taxon>Uroviricota</taxon>
        <taxon>Caudoviricetes</taxon>
        <taxon>Peduoviridae</taxon>
        <taxon>Maltschvirus</taxon>
        <taxon>Maltschvirus maltsch</taxon>
    </lineage>
</organism>
<sequence length="97" mass="10648">MPRRITKAMLEINVARINALLGTPQQPYVGNEPQGGNYHLDYSNDKVSLRQMSWTKGCSGSSSVLACGQTSPRNLFEHMHTFLEGIRLGNGPQDTSA</sequence>